<evidence type="ECO:0000256" key="2">
    <source>
        <dbReference type="ARBA" id="ARBA00022771"/>
    </source>
</evidence>
<gene>
    <name evidence="5" type="ORF">g.45439</name>
</gene>
<dbReference type="Gene3D" id="6.10.140.2220">
    <property type="match status" value="2"/>
</dbReference>
<keyword evidence="3" id="KW-0862">Zinc</keyword>
<dbReference type="Pfam" id="PF01753">
    <property type="entry name" value="zf-MYND"/>
    <property type="match status" value="1"/>
</dbReference>
<feature type="domain" description="SET" evidence="4">
    <location>
        <begin position="45"/>
        <end position="290"/>
    </location>
</feature>
<dbReference type="InterPro" id="IPR053010">
    <property type="entry name" value="SET_SmydA-8"/>
</dbReference>
<protein>
    <recommendedName>
        <fullName evidence="4">SET domain-containing protein</fullName>
    </recommendedName>
</protein>
<dbReference type="AlphaFoldDB" id="A0A1B6C1U0"/>
<evidence type="ECO:0000259" key="4">
    <source>
        <dbReference type="PROSITE" id="PS50280"/>
    </source>
</evidence>
<dbReference type="PROSITE" id="PS50280">
    <property type="entry name" value="SET"/>
    <property type="match status" value="1"/>
</dbReference>
<evidence type="ECO:0000256" key="3">
    <source>
        <dbReference type="ARBA" id="ARBA00022833"/>
    </source>
</evidence>
<dbReference type="CDD" id="cd20071">
    <property type="entry name" value="SET_SMYD"/>
    <property type="match status" value="1"/>
</dbReference>
<reference evidence="5" key="1">
    <citation type="submission" date="2015-12" db="EMBL/GenBank/DDBJ databases">
        <title>De novo transcriptome assembly of four potential Pierce s Disease insect vectors from Arizona vineyards.</title>
        <authorList>
            <person name="Tassone E.E."/>
        </authorList>
    </citation>
    <scope>NUCLEOTIDE SEQUENCE</scope>
</reference>
<dbReference type="GO" id="GO:0008276">
    <property type="term" value="F:protein methyltransferase activity"/>
    <property type="evidence" value="ECO:0007669"/>
    <property type="project" value="UniProtKB-ARBA"/>
</dbReference>
<accession>A0A1B6C1U0</accession>
<organism evidence="5">
    <name type="scientific">Clastoptera arizonana</name>
    <name type="common">Arizona spittle bug</name>
    <dbReference type="NCBI Taxonomy" id="38151"/>
    <lineage>
        <taxon>Eukaryota</taxon>
        <taxon>Metazoa</taxon>
        <taxon>Ecdysozoa</taxon>
        <taxon>Arthropoda</taxon>
        <taxon>Hexapoda</taxon>
        <taxon>Insecta</taxon>
        <taxon>Pterygota</taxon>
        <taxon>Neoptera</taxon>
        <taxon>Paraneoptera</taxon>
        <taxon>Hemiptera</taxon>
        <taxon>Auchenorrhyncha</taxon>
        <taxon>Cercopoidea</taxon>
        <taxon>Clastopteridae</taxon>
        <taxon>Clastoptera</taxon>
    </lineage>
</organism>
<dbReference type="Pfam" id="PF00856">
    <property type="entry name" value="SET"/>
    <property type="match status" value="1"/>
</dbReference>
<dbReference type="Gene3D" id="1.10.220.160">
    <property type="match status" value="1"/>
</dbReference>
<evidence type="ECO:0000256" key="1">
    <source>
        <dbReference type="ARBA" id="ARBA00022723"/>
    </source>
</evidence>
<dbReference type="GO" id="GO:0008170">
    <property type="term" value="F:N-methyltransferase activity"/>
    <property type="evidence" value="ECO:0007669"/>
    <property type="project" value="UniProtKB-ARBA"/>
</dbReference>
<keyword evidence="1" id="KW-0479">Metal-binding</keyword>
<dbReference type="PANTHER" id="PTHR46455:SF6">
    <property type="entry name" value="RE22408P-RELATED"/>
    <property type="match status" value="1"/>
</dbReference>
<dbReference type="PANTHER" id="PTHR46455">
    <property type="entry name" value="SET AND MYND DOMAIN CONTAINING, ARTHROPOD-SPECIFIC, MEMBER 4, ISOFORM A"/>
    <property type="match status" value="1"/>
</dbReference>
<evidence type="ECO:0000313" key="5">
    <source>
        <dbReference type="EMBL" id="JAS07239.1"/>
    </source>
</evidence>
<dbReference type="EMBL" id="GEDC01030059">
    <property type="protein sequence ID" value="JAS07239.1"/>
    <property type="molecule type" value="Transcribed_RNA"/>
</dbReference>
<keyword evidence="2" id="KW-0863">Zinc-finger</keyword>
<name>A0A1B6C1U0_9HEMI</name>
<proteinExistence type="predicted"/>
<dbReference type="InterPro" id="IPR002893">
    <property type="entry name" value="Znf_MYND"/>
</dbReference>
<dbReference type="SUPFAM" id="SSF82199">
    <property type="entry name" value="SET domain"/>
    <property type="match status" value="1"/>
</dbReference>
<dbReference type="InterPro" id="IPR001214">
    <property type="entry name" value="SET_dom"/>
</dbReference>
<sequence length="541" mass="61657">MSNLQIDITKCIICDNVVSEVCSGCGKKLYCSKQHMKEDFASHVTNCCPYSIVENNVFGRYLIATRDIKAGEIIFKDQPCVLGPRVDIEPICYNCYTPLYVPISTCKRCSLVPMCHSCKSELGHSEEECNIFSNALKDHNKEVILKALGQFIVPLRCILKLRNSAHDSKISKLLSLESHVDERRGTFVWESHHENVVKKLHIFGITTMTEKDVEYVQKICGIVDVNCFEVRGPMGVRGSGQPIRGLYVEAAMMAHNCVPNIHLSIDDKYEMVVRASSHIPKGEAIVYNYTSPLQRTEIRQEHLKEGKYFLCNCKRCTDPTELATHLSSLMCVRCKTGFVVKRDEKYWGCNKCEHKCKKELICCTITEAEYLFNGTDPTDARALEKLLMKFAHTLSPNHSISLDIKQMLVTLYREVASAKALQRKIQLCNEILIVLMTIDPGISRLRGITLYELHVSLVGLAQIQTNTDEELKLYTQAEETLRDAIKHLIYEPLHSPEGNLQRQAMSELKLLRGIIQEKTIYYKENCNNISSQTRRHNKKKK</sequence>
<dbReference type="GO" id="GO:0008270">
    <property type="term" value="F:zinc ion binding"/>
    <property type="evidence" value="ECO:0007669"/>
    <property type="project" value="UniProtKB-KW"/>
</dbReference>
<dbReference type="GO" id="GO:0008757">
    <property type="term" value="F:S-adenosylmethionine-dependent methyltransferase activity"/>
    <property type="evidence" value="ECO:0007669"/>
    <property type="project" value="UniProtKB-ARBA"/>
</dbReference>
<dbReference type="Gene3D" id="2.170.270.10">
    <property type="entry name" value="SET domain"/>
    <property type="match status" value="1"/>
</dbReference>
<dbReference type="InterPro" id="IPR046341">
    <property type="entry name" value="SET_dom_sf"/>
</dbReference>